<reference evidence="9 10" key="1">
    <citation type="submission" date="2019-06" db="EMBL/GenBank/DDBJ databases">
        <title>Echinicola alkalisoli sp. nov. isolated from saline soil.</title>
        <authorList>
            <person name="Sun J.-Q."/>
            <person name="Xu L."/>
        </authorList>
    </citation>
    <scope>NUCLEOTIDE SEQUENCE [LARGE SCALE GENOMIC DNA]</scope>
    <source>
        <strain evidence="9 10">LN3S3</strain>
    </source>
</reference>
<sequence length="657" mass="74777">MATGENVQALRQILDLTTKISMAILLIHLYLELPDLWDSWGLIQPLWDTYLKNLDKLPFLGIPLYAKCLALGLLYISLMGAKGKKDINTRWLPALMGLVGGSSLFMLAQLWAWMIAKPLVMDYFYAGTMITGYLLVLGSGGRLSRFLRDQGSKEVFNTENETFPQEERKLTNEYSINLPAQYQLKRKIRKSWINIINPFRALLVLGTPGSGKSYFVIRHVVTQHIAKGFSMFVYDFKYDDLSRIAYNALLNNKTAYTVPPKFYTINFDDLSRSHRCNPLEPATMLDITDASESSRTIMMGLNREWIKKQGDFFVESPINFLTAVIWFLKRYQKGKYCTLPHVIEMMQTDYDKLFSVLRCEQEIEVLINPFVSAYLQGATDQLEGQIASAKITMARLSSPQLYYVLSESEFTLDVNNLEKPKIVCMGNNPQKQQVYGAVLSLYISRITKLVNQKGKLKSSLIFDEFPTIYFNGIDNLIATARSNKVATCLGVQDYSQLKKDYGKEQAEVIMNTVGNIISGQVVGDTARQLSDRFGKIRQQRQSRSVNSNDTSISHSMQLDLAVPQSTIASLSSGEFVGMVADTPDQPMELKGFHARIINDHERIKREEDAYREIPACRKLGEKEVMDNYKRIKEEINELVESELERMMDSPGLAKYII</sequence>
<dbReference type="CDD" id="cd01127">
    <property type="entry name" value="TrwB_TraG_TraD_VirD4"/>
    <property type="match status" value="1"/>
</dbReference>
<dbReference type="Proteomes" id="UP000316614">
    <property type="component" value="Chromosome"/>
</dbReference>
<evidence type="ECO:0000313" key="10">
    <source>
        <dbReference type="Proteomes" id="UP000316614"/>
    </source>
</evidence>
<keyword evidence="4 7" id="KW-0812">Transmembrane</keyword>
<dbReference type="InterPro" id="IPR025988">
    <property type="entry name" value="YWFCY_dom"/>
</dbReference>
<keyword evidence="5 7" id="KW-1133">Transmembrane helix</keyword>
<dbReference type="KEGG" id="echi:FKX85_15845"/>
<comment type="similarity">
    <text evidence="2">Belongs to the VirD4/TraG family.</text>
</comment>
<dbReference type="InterPro" id="IPR051539">
    <property type="entry name" value="T4SS-coupling_protein"/>
</dbReference>
<dbReference type="Pfam" id="PF14293">
    <property type="entry name" value="YWFCY"/>
    <property type="match status" value="1"/>
</dbReference>
<accession>A0A514CKU8</accession>
<dbReference type="NCBIfam" id="NF041326">
    <property type="entry name" value="Bacteroid_MobC"/>
    <property type="match status" value="1"/>
</dbReference>
<proteinExistence type="inferred from homology"/>
<feature type="domain" description="YWFCY" evidence="8">
    <location>
        <begin position="5"/>
        <end position="147"/>
    </location>
</feature>
<evidence type="ECO:0000256" key="5">
    <source>
        <dbReference type="ARBA" id="ARBA00022989"/>
    </source>
</evidence>
<dbReference type="SUPFAM" id="SSF52540">
    <property type="entry name" value="P-loop containing nucleoside triphosphate hydrolases"/>
    <property type="match status" value="1"/>
</dbReference>
<dbReference type="EMBL" id="CP041253">
    <property type="protein sequence ID" value="QDH80432.1"/>
    <property type="molecule type" value="Genomic_DNA"/>
</dbReference>
<feature type="transmembrane region" description="Helical" evidence="7">
    <location>
        <begin position="12"/>
        <end position="31"/>
    </location>
</feature>
<protein>
    <submittedName>
        <fullName evidence="9">Conjugal transfer protein TraG</fullName>
    </submittedName>
</protein>
<evidence type="ECO:0000256" key="3">
    <source>
        <dbReference type="ARBA" id="ARBA00022475"/>
    </source>
</evidence>
<evidence type="ECO:0000313" key="9">
    <source>
        <dbReference type="EMBL" id="QDH80432.1"/>
    </source>
</evidence>
<keyword evidence="6 7" id="KW-0472">Membrane</keyword>
<dbReference type="Gene3D" id="3.40.50.300">
    <property type="entry name" value="P-loop containing nucleotide triphosphate hydrolases"/>
    <property type="match status" value="2"/>
</dbReference>
<dbReference type="Pfam" id="PF02534">
    <property type="entry name" value="T4SS-DNA_transf"/>
    <property type="match status" value="1"/>
</dbReference>
<evidence type="ECO:0000256" key="7">
    <source>
        <dbReference type="SAM" id="Phobius"/>
    </source>
</evidence>
<dbReference type="OrthoDB" id="102453at2"/>
<evidence type="ECO:0000256" key="1">
    <source>
        <dbReference type="ARBA" id="ARBA00004651"/>
    </source>
</evidence>
<evidence type="ECO:0000256" key="2">
    <source>
        <dbReference type="ARBA" id="ARBA00008806"/>
    </source>
</evidence>
<feature type="transmembrane region" description="Helical" evidence="7">
    <location>
        <begin position="57"/>
        <end position="79"/>
    </location>
</feature>
<organism evidence="9 10">
    <name type="scientific">Echinicola soli</name>
    <dbReference type="NCBI Taxonomy" id="2591634"/>
    <lineage>
        <taxon>Bacteria</taxon>
        <taxon>Pseudomonadati</taxon>
        <taxon>Bacteroidota</taxon>
        <taxon>Cytophagia</taxon>
        <taxon>Cytophagales</taxon>
        <taxon>Cyclobacteriaceae</taxon>
        <taxon>Echinicola</taxon>
    </lineage>
</organism>
<gene>
    <name evidence="9" type="ORF">FKX85_15845</name>
</gene>
<comment type="subcellular location">
    <subcellularLocation>
        <location evidence="1">Cell membrane</location>
        <topology evidence="1">Multi-pass membrane protein</topology>
    </subcellularLocation>
</comment>
<evidence type="ECO:0000256" key="6">
    <source>
        <dbReference type="ARBA" id="ARBA00023136"/>
    </source>
</evidence>
<feature type="transmembrane region" description="Helical" evidence="7">
    <location>
        <begin position="91"/>
        <end position="111"/>
    </location>
</feature>
<dbReference type="AlphaFoldDB" id="A0A514CKU8"/>
<dbReference type="PANTHER" id="PTHR37937:SF1">
    <property type="entry name" value="CONJUGATIVE TRANSFER: DNA TRANSPORT"/>
    <property type="match status" value="1"/>
</dbReference>
<dbReference type="PANTHER" id="PTHR37937">
    <property type="entry name" value="CONJUGATIVE TRANSFER: DNA TRANSPORT"/>
    <property type="match status" value="1"/>
</dbReference>
<evidence type="ECO:0000256" key="4">
    <source>
        <dbReference type="ARBA" id="ARBA00022692"/>
    </source>
</evidence>
<keyword evidence="3" id="KW-1003">Cell membrane</keyword>
<dbReference type="RefSeq" id="WP_141615666.1">
    <property type="nucleotide sequence ID" value="NZ_CP041253.1"/>
</dbReference>
<dbReference type="InterPro" id="IPR027417">
    <property type="entry name" value="P-loop_NTPase"/>
</dbReference>
<dbReference type="GO" id="GO:0005886">
    <property type="term" value="C:plasma membrane"/>
    <property type="evidence" value="ECO:0007669"/>
    <property type="project" value="UniProtKB-SubCell"/>
</dbReference>
<evidence type="ECO:0000259" key="8">
    <source>
        <dbReference type="Pfam" id="PF14293"/>
    </source>
</evidence>
<dbReference type="InterPro" id="IPR003688">
    <property type="entry name" value="TraG/VirD4"/>
</dbReference>
<keyword evidence="10" id="KW-1185">Reference proteome</keyword>
<name>A0A514CKU8_9BACT</name>